<evidence type="ECO:0000313" key="6">
    <source>
        <dbReference type="Proteomes" id="UP000184442"/>
    </source>
</evidence>
<reference evidence="5 6" key="1">
    <citation type="submission" date="2016-11" db="EMBL/GenBank/DDBJ databases">
        <authorList>
            <person name="Jaros S."/>
            <person name="Januszkiewicz K."/>
            <person name="Wedrychowicz H."/>
        </authorList>
    </citation>
    <scope>NUCLEOTIDE SEQUENCE [LARGE SCALE GENOMIC DNA]</scope>
    <source>
        <strain evidence="5 6">DSM 19022</strain>
    </source>
</reference>
<dbReference type="GO" id="GO:0004850">
    <property type="term" value="F:uridine phosphorylase activity"/>
    <property type="evidence" value="ECO:0007669"/>
    <property type="project" value="UniProtKB-EC"/>
</dbReference>
<protein>
    <recommendedName>
        <fullName evidence="2">Uridine phosphorylase</fullName>
        <ecNumber evidence="1">2.4.2.3</ecNumber>
    </recommendedName>
</protein>
<dbReference type="AlphaFoldDB" id="A0A1M6FXJ8"/>
<evidence type="ECO:0000256" key="3">
    <source>
        <dbReference type="ARBA" id="ARBA00048447"/>
    </source>
</evidence>
<dbReference type="RefSeq" id="WP_073026195.1">
    <property type="nucleotide sequence ID" value="NZ_FQZS01000013.1"/>
</dbReference>
<accession>A0A1M6FXJ8</accession>
<evidence type="ECO:0000256" key="2">
    <source>
        <dbReference type="ARBA" id="ARBA00021980"/>
    </source>
</evidence>
<dbReference type="EC" id="2.4.2.3" evidence="1"/>
<dbReference type="PANTHER" id="PTHR43691:SF11">
    <property type="entry name" value="FI09636P-RELATED"/>
    <property type="match status" value="1"/>
</dbReference>
<evidence type="ECO:0000313" key="5">
    <source>
        <dbReference type="EMBL" id="SHJ02360.1"/>
    </source>
</evidence>
<evidence type="ECO:0000259" key="4">
    <source>
        <dbReference type="Pfam" id="PF01048"/>
    </source>
</evidence>
<dbReference type="PANTHER" id="PTHR43691">
    <property type="entry name" value="URIDINE PHOSPHORYLASE"/>
    <property type="match status" value="1"/>
</dbReference>
<dbReference type="Pfam" id="PF01048">
    <property type="entry name" value="PNP_UDP_1"/>
    <property type="match status" value="1"/>
</dbReference>
<organism evidence="5 6">
    <name type="scientific">Lutispora thermophila DSM 19022</name>
    <dbReference type="NCBI Taxonomy" id="1122184"/>
    <lineage>
        <taxon>Bacteria</taxon>
        <taxon>Bacillati</taxon>
        <taxon>Bacillota</taxon>
        <taxon>Clostridia</taxon>
        <taxon>Lutisporales</taxon>
        <taxon>Lutisporaceae</taxon>
        <taxon>Lutispora</taxon>
    </lineage>
</organism>
<proteinExistence type="predicted"/>
<gene>
    <name evidence="5" type="ORF">SAMN02745176_02152</name>
</gene>
<dbReference type="EMBL" id="FQZS01000013">
    <property type="protein sequence ID" value="SHJ02360.1"/>
    <property type="molecule type" value="Genomic_DNA"/>
</dbReference>
<evidence type="ECO:0000256" key="1">
    <source>
        <dbReference type="ARBA" id="ARBA00011888"/>
    </source>
</evidence>
<dbReference type="GO" id="GO:0009116">
    <property type="term" value="P:nucleoside metabolic process"/>
    <property type="evidence" value="ECO:0007669"/>
    <property type="project" value="InterPro"/>
</dbReference>
<dbReference type="InterPro" id="IPR035994">
    <property type="entry name" value="Nucleoside_phosphorylase_sf"/>
</dbReference>
<feature type="domain" description="Nucleoside phosphorylase" evidence="4">
    <location>
        <begin position="52"/>
        <end position="223"/>
    </location>
</feature>
<name>A0A1M6FXJ8_9FIRM</name>
<dbReference type="GO" id="GO:0005829">
    <property type="term" value="C:cytosol"/>
    <property type="evidence" value="ECO:0007669"/>
    <property type="project" value="TreeGrafter"/>
</dbReference>
<comment type="catalytic activity">
    <reaction evidence="3">
        <text>uridine + phosphate = alpha-D-ribose 1-phosphate + uracil</text>
        <dbReference type="Rhea" id="RHEA:24388"/>
        <dbReference type="ChEBI" id="CHEBI:16704"/>
        <dbReference type="ChEBI" id="CHEBI:17568"/>
        <dbReference type="ChEBI" id="CHEBI:43474"/>
        <dbReference type="ChEBI" id="CHEBI:57720"/>
        <dbReference type="EC" id="2.4.2.3"/>
    </reaction>
</comment>
<dbReference type="Proteomes" id="UP000184442">
    <property type="component" value="Unassembled WGS sequence"/>
</dbReference>
<dbReference type="InterPro" id="IPR000845">
    <property type="entry name" value="Nucleoside_phosphorylase_d"/>
</dbReference>
<dbReference type="STRING" id="1122184.SAMN02745176_02152"/>
<keyword evidence="6" id="KW-1185">Reference proteome</keyword>
<dbReference type="Gene3D" id="3.40.50.1580">
    <property type="entry name" value="Nucleoside phosphorylase domain"/>
    <property type="match status" value="1"/>
</dbReference>
<sequence>MYESIKKEVMIEKHFGCSINDIAKSVIISPIWPLSGFMERAERIIKEFKGWYKGVTMLYKGKSVTAISSGIGAPMTGDCVMALGYSECQNILFSGSAGAINDKLNFGDILVCNDAVIGEGFSRYHSDDICRDCFGNVVSGSSDLANVIFQKAVIAAHSLGVSAHRGRVFSIDSILGENKRSFDFMIKRGCDAVEMEVSAVFTASQAIGRNAAALITISDLPLRQRSLFEGIGEDDHKQYKDTALMLPEILLETATSI</sequence>
<dbReference type="SUPFAM" id="SSF53167">
    <property type="entry name" value="Purine and uridine phosphorylases"/>
    <property type="match status" value="1"/>
</dbReference>